<reference evidence="2 3" key="1">
    <citation type="submission" date="2020-08" db="EMBL/GenBank/DDBJ databases">
        <title>Genomic Encyclopedia of Type Strains, Phase IV (KMG-IV): sequencing the most valuable type-strain genomes for metagenomic binning, comparative biology and taxonomic classification.</title>
        <authorList>
            <person name="Goeker M."/>
        </authorList>
    </citation>
    <scope>NUCLEOTIDE SEQUENCE [LARGE SCALE GENOMIC DNA]</scope>
    <source>
        <strain evidence="2 3">DSM 105137</strain>
    </source>
</reference>
<evidence type="ECO:0000256" key="1">
    <source>
        <dbReference type="SAM" id="Phobius"/>
    </source>
</evidence>
<keyword evidence="1" id="KW-1133">Transmembrane helix</keyword>
<comment type="caution">
    <text evidence="2">The sequence shown here is derived from an EMBL/GenBank/DDBJ whole genome shotgun (WGS) entry which is preliminary data.</text>
</comment>
<gene>
    <name evidence="2" type="ORF">GGR28_000701</name>
</gene>
<dbReference type="RefSeq" id="WP_183494329.1">
    <property type="nucleotide sequence ID" value="NZ_JACIFF010000001.1"/>
</dbReference>
<dbReference type="AlphaFoldDB" id="A0A840DYX1"/>
<sequence>MKDSAIDDNKPKWLRRLERESWQPELIISGAAIFGSLQLPGLIEQAEQYFLLNYDRDTLFISYIAAIYWRLLASGLVMTFIFHFIVRALWIGLVGLNSVFPGGFRTNERFSQHYQDNMKREYGDVDGLIGKLDRFGSGIFGVAFATAGVFLNFGVIGLLLIFVHNWLIGYGFNPRQVLTLIGILLLPILLLSVVMTISHSKRLRDTALVRRYQWPISLAVSKFTYPLARRYIVTASNLVTSYYADSKSFLGYFLVGMAGIVVIGITSTLSSSNTLFFVDPVYHRLAADSLLLPTSNRGAEAYEGIYVRPVLDTERLPSADGMSVWIPLPEREMMYLEKDCSIPEVDEALPREERRLLRREWLVACAREYISIDLNGRPYADFPLERQYLTNAAGEQYGMRAFLADPPLRKGKNLLRVVTQYPHEETGEPRTAYVSFYHY</sequence>
<proteinExistence type="predicted"/>
<evidence type="ECO:0000313" key="3">
    <source>
        <dbReference type="Proteomes" id="UP000576209"/>
    </source>
</evidence>
<organism evidence="2 3">
    <name type="scientific">Neolewinella aquimaris</name>
    <dbReference type="NCBI Taxonomy" id="1835722"/>
    <lineage>
        <taxon>Bacteria</taxon>
        <taxon>Pseudomonadati</taxon>
        <taxon>Bacteroidota</taxon>
        <taxon>Saprospiria</taxon>
        <taxon>Saprospirales</taxon>
        <taxon>Lewinellaceae</taxon>
        <taxon>Neolewinella</taxon>
    </lineage>
</organism>
<keyword evidence="1" id="KW-0812">Transmembrane</keyword>
<feature type="transmembrane region" description="Helical" evidence="1">
    <location>
        <begin position="249"/>
        <end position="269"/>
    </location>
</feature>
<evidence type="ECO:0000313" key="2">
    <source>
        <dbReference type="EMBL" id="MBB4078100.1"/>
    </source>
</evidence>
<feature type="transmembrane region" description="Helical" evidence="1">
    <location>
        <begin position="139"/>
        <end position="164"/>
    </location>
</feature>
<name>A0A840DYX1_9BACT</name>
<dbReference type="EMBL" id="JACIFF010000001">
    <property type="protein sequence ID" value="MBB4078100.1"/>
    <property type="molecule type" value="Genomic_DNA"/>
</dbReference>
<keyword evidence="1" id="KW-0472">Membrane</keyword>
<keyword evidence="3" id="KW-1185">Reference proteome</keyword>
<feature type="transmembrane region" description="Helical" evidence="1">
    <location>
        <begin position="176"/>
        <end position="197"/>
    </location>
</feature>
<accession>A0A840DYX1</accession>
<dbReference type="Proteomes" id="UP000576209">
    <property type="component" value="Unassembled WGS sequence"/>
</dbReference>
<feature type="transmembrane region" description="Helical" evidence="1">
    <location>
        <begin position="60"/>
        <end position="86"/>
    </location>
</feature>
<protein>
    <submittedName>
        <fullName evidence="2">Uncharacterized protein</fullName>
    </submittedName>
</protein>